<dbReference type="PROSITE" id="PS50110">
    <property type="entry name" value="RESPONSE_REGULATORY"/>
    <property type="match status" value="1"/>
</dbReference>
<evidence type="ECO:0000256" key="3">
    <source>
        <dbReference type="PROSITE-ProRule" id="PRU00169"/>
    </source>
</evidence>
<dbReference type="Proteomes" id="UP001056429">
    <property type="component" value="Unassembled WGS sequence"/>
</dbReference>
<accession>A0A9J6P536</accession>
<evidence type="ECO:0000256" key="1">
    <source>
        <dbReference type="ARBA" id="ARBA00018672"/>
    </source>
</evidence>
<dbReference type="InterPro" id="IPR011006">
    <property type="entry name" value="CheY-like_superfamily"/>
</dbReference>
<keyword evidence="3" id="KW-0597">Phosphoprotein</keyword>
<dbReference type="SMART" id="SM00448">
    <property type="entry name" value="REC"/>
    <property type="match status" value="1"/>
</dbReference>
<dbReference type="PANTHER" id="PTHR37299">
    <property type="entry name" value="TRANSCRIPTIONAL REGULATOR-RELATED"/>
    <property type="match status" value="1"/>
</dbReference>
<dbReference type="Pfam" id="PF04397">
    <property type="entry name" value="LytTR"/>
    <property type="match status" value="1"/>
</dbReference>
<feature type="modified residue" description="4-aspartylphosphate" evidence="3">
    <location>
        <position position="57"/>
    </location>
</feature>
<protein>
    <recommendedName>
        <fullName evidence="1">Stage 0 sporulation protein A homolog</fullName>
    </recommendedName>
</protein>
<comment type="function">
    <text evidence="2">May play the central regulatory role in sporulation. It may be an element of the effector pathway responsible for the activation of sporulation genes in response to nutritional stress. Spo0A may act in concert with spo0H (a sigma factor) to control the expression of some genes that are critical to the sporulation process.</text>
</comment>
<dbReference type="AlphaFoldDB" id="A0A9J6P536"/>
<comment type="caution">
    <text evidence="6">The sequence shown here is derived from an EMBL/GenBank/DDBJ whole genome shotgun (WGS) entry which is preliminary data.</text>
</comment>
<proteinExistence type="predicted"/>
<organism evidence="6 7">
    <name type="scientific">Oceanirhabdus seepicola</name>
    <dbReference type="NCBI Taxonomy" id="2828781"/>
    <lineage>
        <taxon>Bacteria</taxon>
        <taxon>Bacillati</taxon>
        <taxon>Bacillota</taxon>
        <taxon>Clostridia</taxon>
        <taxon>Eubacteriales</taxon>
        <taxon>Clostridiaceae</taxon>
        <taxon>Oceanirhabdus</taxon>
    </lineage>
</organism>
<dbReference type="Gene3D" id="2.40.50.1020">
    <property type="entry name" value="LytTr DNA-binding domain"/>
    <property type="match status" value="1"/>
</dbReference>
<evidence type="ECO:0000313" key="6">
    <source>
        <dbReference type="EMBL" id="MCM1991201.1"/>
    </source>
</evidence>
<evidence type="ECO:0000313" key="7">
    <source>
        <dbReference type="Proteomes" id="UP001056429"/>
    </source>
</evidence>
<dbReference type="RefSeq" id="WP_250860308.1">
    <property type="nucleotide sequence ID" value="NZ_JAGSOJ010000003.1"/>
</dbReference>
<dbReference type="InterPro" id="IPR001789">
    <property type="entry name" value="Sig_transdc_resp-reg_receiver"/>
</dbReference>
<dbReference type="CDD" id="cd00156">
    <property type="entry name" value="REC"/>
    <property type="match status" value="1"/>
</dbReference>
<evidence type="ECO:0000259" key="5">
    <source>
        <dbReference type="PROSITE" id="PS50930"/>
    </source>
</evidence>
<dbReference type="Pfam" id="PF00072">
    <property type="entry name" value="Response_reg"/>
    <property type="match status" value="1"/>
</dbReference>
<dbReference type="Gene3D" id="3.40.50.2300">
    <property type="match status" value="1"/>
</dbReference>
<reference evidence="6" key="1">
    <citation type="journal article" date="2021" name="mSystems">
        <title>Bacteria and Archaea Synergistically Convert Glycine Betaine to Biogenic Methane in the Formosa Cold Seep of the South China Sea.</title>
        <authorList>
            <person name="Li L."/>
            <person name="Zhang W."/>
            <person name="Zhang S."/>
            <person name="Song L."/>
            <person name="Sun Q."/>
            <person name="Zhang H."/>
            <person name="Xiang H."/>
            <person name="Dong X."/>
        </authorList>
    </citation>
    <scope>NUCLEOTIDE SEQUENCE</scope>
    <source>
        <strain evidence="6">ZWT</strain>
    </source>
</reference>
<dbReference type="GO" id="GO:0003677">
    <property type="term" value="F:DNA binding"/>
    <property type="evidence" value="ECO:0007669"/>
    <property type="project" value="InterPro"/>
</dbReference>
<sequence>MKIAIIEDEKIHQEYLLSMLEKAAEDEGITLSFNIFESAERFLFALEDQKFDAVLLDIILNKMNGFSLAEAIRKEDENIPIAFITGEKDYVFDGYKVDACGYILKPIKQESISLLLKKIKDKVSLIEPSITIKTKDGIVNFYESEIIYIESDNHNTNINTSKGKFVSNSKMSQWEKQLSKDKFFKPHRCYIVNLNCIERIDKKNILIKNGTEIPIARGKWEGLMKAYMDYRRKDYK</sequence>
<dbReference type="InterPro" id="IPR046947">
    <property type="entry name" value="LytR-like"/>
</dbReference>
<feature type="domain" description="Response regulatory" evidence="4">
    <location>
        <begin position="2"/>
        <end position="120"/>
    </location>
</feature>
<dbReference type="PANTHER" id="PTHR37299:SF1">
    <property type="entry name" value="STAGE 0 SPORULATION PROTEIN A HOMOLOG"/>
    <property type="match status" value="1"/>
</dbReference>
<keyword evidence="7" id="KW-1185">Reference proteome</keyword>
<gene>
    <name evidence="6" type="ORF">KDK92_15815</name>
</gene>
<reference evidence="6" key="2">
    <citation type="submission" date="2021-04" db="EMBL/GenBank/DDBJ databases">
        <authorList>
            <person name="Dong X."/>
        </authorList>
    </citation>
    <scope>NUCLEOTIDE SEQUENCE</scope>
    <source>
        <strain evidence="6">ZWT</strain>
    </source>
</reference>
<dbReference type="InterPro" id="IPR007492">
    <property type="entry name" value="LytTR_DNA-bd_dom"/>
</dbReference>
<dbReference type="EMBL" id="JAGSOJ010000003">
    <property type="protein sequence ID" value="MCM1991201.1"/>
    <property type="molecule type" value="Genomic_DNA"/>
</dbReference>
<evidence type="ECO:0000259" key="4">
    <source>
        <dbReference type="PROSITE" id="PS50110"/>
    </source>
</evidence>
<dbReference type="SMART" id="SM00850">
    <property type="entry name" value="LytTR"/>
    <property type="match status" value="1"/>
</dbReference>
<dbReference type="GO" id="GO:0000156">
    <property type="term" value="F:phosphorelay response regulator activity"/>
    <property type="evidence" value="ECO:0007669"/>
    <property type="project" value="InterPro"/>
</dbReference>
<name>A0A9J6P536_9CLOT</name>
<dbReference type="PROSITE" id="PS50930">
    <property type="entry name" value="HTH_LYTTR"/>
    <property type="match status" value="1"/>
</dbReference>
<dbReference type="SUPFAM" id="SSF52172">
    <property type="entry name" value="CheY-like"/>
    <property type="match status" value="1"/>
</dbReference>
<feature type="domain" description="HTH LytTR-type" evidence="5">
    <location>
        <begin position="130"/>
        <end position="229"/>
    </location>
</feature>
<evidence type="ECO:0000256" key="2">
    <source>
        <dbReference type="ARBA" id="ARBA00024867"/>
    </source>
</evidence>